<dbReference type="NCBIfam" id="TIGR02745">
    <property type="entry name" value="ccoG_rdxA_fixG"/>
    <property type="match status" value="1"/>
</dbReference>
<dbReference type="Pfam" id="PF12801">
    <property type="entry name" value="Fer4_5"/>
    <property type="match status" value="1"/>
</dbReference>
<evidence type="ECO:0000256" key="1">
    <source>
        <dbReference type="ARBA" id="ARBA00022448"/>
    </source>
</evidence>
<dbReference type="PANTHER" id="PTHR30176">
    <property type="entry name" value="FERREDOXIN-TYPE PROTEIN NAPH"/>
    <property type="match status" value="1"/>
</dbReference>
<dbReference type="PROSITE" id="PS51379">
    <property type="entry name" value="4FE4S_FER_2"/>
    <property type="match status" value="1"/>
</dbReference>
<keyword evidence="5" id="KW-0408">Iron</keyword>
<keyword evidence="2" id="KW-0004">4Fe-4S</keyword>
<keyword evidence="7" id="KW-0812">Transmembrane</keyword>
<dbReference type="Pfam" id="PF13746">
    <property type="entry name" value="Fer4_18"/>
    <property type="match status" value="1"/>
</dbReference>
<evidence type="ECO:0000256" key="7">
    <source>
        <dbReference type="SAM" id="Phobius"/>
    </source>
</evidence>
<dbReference type="InterPro" id="IPR017900">
    <property type="entry name" value="4Fe4S_Fe_S_CS"/>
</dbReference>
<evidence type="ECO:0000256" key="3">
    <source>
        <dbReference type="ARBA" id="ARBA00022723"/>
    </source>
</evidence>
<dbReference type="Gene3D" id="1.10.1060.10">
    <property type="entry name" value="Alpha-helical ferredoxin"/>
    <property type="match status" value="1"/>
</dbReference>
<keyword evidence="7" id="KW-0472">Membrane</keyword>
<evidence type="ECO:0000256" key="4">
    <source>
        <dbReference type="ARBA" id="ARBA00022982"/>
    </source>
</evidence>
<name>A0A3M0A955_9GAMM</name>
<dbReference type="InterPro" id="IPR014116">
    <property type="entry name" value="Cyt_c_oxidase_cbb3_FixG"/>
</dbReference>
<keyword evidence="4" id="KW-0249">Electron transport</keyword>
<dbReference type="Pfam" id="PF11614">
    <property type="entry name" value="FixG_C"/>
    <property type="match status" value="1"/>
</dbReference>
<dbReference type="InterPro" id="IPR009051">
    <property type="entry name" value="Helical_ferredxn"/>
</dbReference>
<dbReference type="EMBL" id="REFJ01000002">
    <property type="protein sequence ID" value="RMA81400.1"/>
    <property type="molecule type" value="Genomic_DNA"/>
</dbReference>
<dbReference type="AlphaFoldDB" id="A0A3M0A955"/>
<feature type="transmembrane region" description="Helical" evidence="7">
    <location>
        <begin position="85"/>
        <end position="106"/>
    </location>
</feature>
<dbReference type="RefSeq" id="WP_121876543.1">
    <property type="nucleotide sequence ID" value="NZ_REFJ01000002.1"/>
</dbReference>
<dbReference type="GO" id="GO:0005886">
    <property type="term" value="C:plasma membrane"/>
    <property type="evidence" value="ECO:0007669"/>
    <property type="project" value="TreeGrafter"/>
</dbReference>
<feature type="transmembrane region" description="Helical" evidence="7">
    <location>
        <begin position="333"/>
        <end position="352"/>
    </location>
</feature>
<dbReference type="Gene3D" id="2.60.40.10">
    <property type="entry name" value="Immunoglobulins"/>
    <property type="match status" value="1"/>
</dbReference>
<proteinExistence type="predicted"/>
<evidence type="ECO:0000259" key="8">
    <source>
        <dbReference type="PROSITE" id="PS51379"/>
    </source>
</evidence>
<keyword evidence="6" id="KW-0411">Iron-sulfur</keyword>
<dbReference type="InterPro" id="IPR013783">
    <property type="entry name" value="Ig-like_fold"/>
</dbReference>
<protein>
    <submittedName>
        <fullName evidence="9">Cytochrome c oxidase accessory protein FixG</fullName>
    </submittedName>
</protein>
<feature type="domain" description="4Fe-4S ferredoxin-type" evidence="8">
    <location>
        <begin position="251"/>
        <end position="284"/>
    </location>
</feature>
<dbReference type="GO" id="GO:0046872">
    <property type="term" value="F:metal ion binding"/>
    <property type="evidence" value="ECO:0007669"/>
    <property type="project" value="UniProtKB-KW"/>
</dbReference>
<dbReference type="PROSITE" id="PS00198">
    <property type="entry name" value="4FE4S_FER_1"/>
    <property type="match status" value="1"/>
</dbReference>
<dbReference type="OrthoDB" id="9811700at2"/>
<evidence type="ECO:0000256" key="6">
    <source>
        <dbReference type="ARBA" id="ARBA00023014"/>
    </source>
</evidence>
<dbReference type="InterPro" id="IPR051684">
    <property type="entry name" value="Electron_Trans/Redox"/>
</dbReference>
<keyword evidence="7" id="KW-1133">Transmembrane helix</keyword>
<evidence type="ECO:0000256" key="2">
    <source>
        <dbReference type="ARBA" id="ARBA00022485"/>
    </source>
</evidence>
<feature type="transmembrane region" description="Helical" evidence="7">
    <location>
        <begin position="40"/>
        <end position="57"/>
    </location>
</feature>
<gene>
    <name evidence="9" type="ORF">DFR27_1220</name>
</gene>
<sequence length="467" mass="53837">MGERIPAKNEETLYVDLAGDHDKVYNRHLSNGKFLKLRRLFVWPLLLAYFLTPWLNLMERQSVLFDLPERKFHIFWVTFYPQDGILLAFLLIISAFTLFAVTNVFGRVWCGFTCPQTVWTQIFMWLEYKTEGDRGKRMKLDKMPWNVEKVARKGAKHGSWILVGFLTGLTFVGYFTPIRELVVDLATFNAAPSAVFWVMFFLVATYANAGFLREQVCKYMCPYARFQSVMYDANTLVVTYNEQRGEKRGPRKPKVDYREQGLGDCIDCTWCVQVCPVDIDIRDGLQYECINCGLCVDACDSIMDKMGYERGLISFTTENNIAGGKTKFLRPRLIGYVFFILLMAGALVTTLVQRVPMEADIERDRNVMHRINNAGQIENPYRVKIVNMLGDTHRYELRILDNDQFILSGDTSIEVEGGDVKEGIILITVDPADINRLRYDIEVEVRAIEDPSLVKIIETRFMAPQVR</sequence>
<dbReference type="SUPFAM" id="SSF54862">
    <property type="entry name" value="4Fe-4S ferredoxins"/>
    <property type="match status" value="1"/>
</dbReference>
<evidence type="ECO:0000313" key="9">
    <source>
        <dbReference type="EMBL" id="RMA81400.1"/>
    </source>
</evidence>
<dbReference type="InterPro" id="IPR032879">
    <property type="entry name" value="FixG_C"/>
</dbReference>
<keyword evidence="1" id="KW-0813">Transport</keyword>
<keyword evidence="3" id="KW-0479">Metal-binding</keyword>
<dbReference type="Proteomes" id="UP000267187">
    <property type="component" value="Unassembled WGS sequence"/>
</dbReference>
<accession>A0A3M0A955</accession>
<reference evidence="9 10" key="1">
    <citation type="submission" date="2018-10" db="EMBL/GenBank/DDBJ databases">
        <title>Genomic Encyclopedia of Type Strains, Phase IV (KMG-IV): sequencing the most valuable type-strain genomes for metagenomic binning, comparative biology and taxonomic classification.</title>
        <authorList>
            <person name="Goeker M."/>
        </authorList>
    </citation>
    <scope>NUCLEOTIDE SEQUENCE [LARGE SCALE GENOMIC DNA]</scope>
    <source>
        <strain evidence="9 10">DSM 25080</strain>
    </source>
</reference>
<organism evidence="9 10">
    <name type="scientific">Umboniibacter marinipuniceus</name>
    <dbReference type="NCBI Taxonomy" id="569599"/>
    <lineage>
        <taxon>Bacteria</taxon>
        <taxon>Pseudomonadati</taxon>
        <taxon>Pseudomonadota</taxon>
        <taxon>Gammaproteobacteria</taxon>
        <taxon>Cellvibrionales</taxon>
        <taxon>Cellvibrionaceae</taxon>
        <taxon>Umboniibacter</taxon>
    </lineage>
</organism>
<feature type="transmembrane region" description="Helical" evidence="7">
    <location>
        <begin position="159"/>
        <end position="178"/>
    </location>
</feature>
<evidence type="ECO:0000313" key="10">
    <source>
        <dbReference type="Proteomes" id="UP000267187"/>
    </source>
</evidence>
<feature type="transmembrane region" description="Helical" evidence="7">
    <location>
        <begin position="190"/>
        <end position="212"/>
    </location>
</feature>
<dbReference type="InterPro" id="IPR017896">
    <property type="entry name" value="4Fe4S_Fe-S-bd"/>
</dbReference>
<evidence type="ECO:0000256" key="5">
    <source>
        <dbReference type="ARBA" id="ARBA00023004"/>
    </source>
</evidence>
<keyword evidence="10" id="KW-1185">Reference proteome</keyword>
<dbReference type="GO" id="GO:0051539">
    <property type="term" value="F:4 iron, 4 sulfur cluster binding"/>
    <property type="evidence" value="ECO:0007669"/>
    <property type="project" value="UniProtKB-KW"/>
</dbReference>
<comment type="caution">
    <text evidence="9">The sequence shown here is derived from an EMBL/GenBank/DDBJ whole genome shotgun (WGS) entry which is preliminary data.</text>
</comment>
<dbReference type="PANTHER" id="PTHR30176:SF3">
    <property type="entry name" value="FERREDOXIN-TYPE PROTEIN NAPH"/>
    <property type="match status" value="1"/>
</dbReference>